<proteinExistence type="predicted"/>
<keyword evidence="2" id="KW-0812">Transmembrane</keyword>
<keyword evidence="2" id="KW-0472">Membrane</keyword>
<feature type="region of interest" description="Disordered" evidence="1">
    <location>
        <begin position="71"/>
        <end position="91"/>
    </location>
</feature>
<dbReference type="AlphaFoldDB" id="A0A3L6DK43"/>
<organism evidence="3 4">
    <name type="scientific">Zea mays</name>
    <name type="common">Maize</name>
    <dbReference type="NCBI Taxonomy" id="4577"/>
    <lineage>
        <taxon>Eukaryota</taxon>
        <taxon>Viridiplantae</taxon>
        <taxon>Streptophyta</taxon>
        <taxon>Embryophyta</taxon>
        <taxon>Tracheophyta</taxon>
        <taxon>Spermatophyta</taxon>
        <taxon>Magnoliopsida</taxon>
        <taxon>Liliopsida</taxon>
        <taxon>Poales</taxon>
        <taxon>Poaceae</taxon>
        <taxon>PACMAD clade</taxon>
        <taxon>Panicoideae</taxon>
        <taxon>Andropogonodae</taxon>
        <taxon>Andropogoneae</taxon>
        <taxon>Tripsacinae</taxon>
        <taxon>Zea</taxon>
    </lineage>
</organism>
<dbReference type="Proteomes" id="UP000251960">
    <property type="component" value="Chromosome 8"/>
</dbReference>
<evidence type="ECO:0000256" key="2">
    <source>
        <dbReference type="SAM" id="Phobius"/>
    </source>
</evidence>
<keyword evidence="2" id="KW-1133">Transmembrane helix</keyword>
<dbReference type="EMBL" id="NCVQ01000009">
    <property type="protein sequence ID" value="PWZ08970.1"/>
    <property type="molecule type" value="Genomic_DNA"/>
</dbReference>
<sequence length="134" mass="14567">MDLARREADRAAAAEFVALDIRGEGESPANDPELWIGGHCLYRLIALPCVCIGAYEKQTVPVHVDDCPREHLQPSTPTAGGGAKRRRSSRRVLGWRDPRKILFAFAALSSVGTLILLYFTLSMGKMTGGQADGQ</sequence>
<gene>
    <name evidence="3" type="ORF">Zm00014a_024230</name>
</gene>
<feature type="transmembrane region" description="Helical" evidence="2">
    <location>
        <begin position="101"/>
        <end position="121"/>
    </location>
</feature>
<reference evidence="3 4" key="1">
    <citation type="journal article" date="2018" name="Nat. Genet.">
        <title>Extensive intraspecific gene order and gene structural variations between Mo17 and other maize genomes.</title>
        <authorList>
            <person name="Sun S."/>
            <person name="Zhou Y."/>
            <person name="Chen J."/>
            <person name="Shi J."/>
            <person name="Zhao H."/>
            <person name="Zhao H."/>
            <person name="Song W."/>
            <person name="Zhang M."/>
            <person name="Cui Y."/>
            <person name="Dong X."/>
            <person name="Liu H."/>
            <person name="Ma X."/>
            <person name="Jiao Y."/>
            <person name="Wang B."/>
            <person name="Wei X."/>
            <person name="Stein J.C."/>
            <person name="Glaubitz J.C."/>
            <person name="Lu F."/>
            <person name="Yu G."/>
            <person name="Liang C."/>
            <person name="Fengler K."/>
            <person name="Li B."/>
            <person name="Rafalski A."/>
            <person name="Schnable P.S."/>
            <person name="Ware D.H."/>
            <person name="Buckler E.S."/>
            <person name="Lai J."/>
        </authorList>
    </citation>
    <scope>NUCLEOTIDE SEQUENCE [LARGE SCALE GENOMIC DNA]</scope>
    <source>
        <strain evidence="4">cv. Missouri 17</strain>
        <tissue evidence="3">Seedling</tissue>
    </source>
</reference>
<evidence type="ECO:0000313" key="4">
    <source>
        <dbReference type="Proteomes" id="UP000251960"/>
    </source>
</evidence>
<protein>
    <submittedName>
        <fullName evidence="3">Uncharacterized protein</fullName>
    </submittedName>
</protein>
<accession>A0A3L6DK43</accession>
<dbReference type="PANTHER" id="PTHR34064">
    <property type="entry name" value="OS04G0672300 PROTEIN"/>
    <property type="match status" value="1"/>
</dbReference>
<dbReference type="PANTHER" id="PTHR34064:SF1">
    <property type="entry name" value="OS01G0787400 PROTEIN"/>
    <property type="match status" value="1"/>
</dbReference>
<comment type="caution">
    <text evidence="3">The sequence shown here is derived from an EMBL/GenBank/DDBJ whole genome shotgun (WGS) entry which is preliminary data.</text>
</comment>
<name>A0A3L6DK43_MAIZE</name>
<evidence type="ECO:0000256" key="1">
    <source>
        <dbReference type="SAM" id="MobiDB-lite"/>
    </source>
</evidence>
<dbReference type="ExpressionAtlas" id="A0A3L6DK43">
    <property type="expression patterns" value="baseline and differential"/>
</dbReference>
<evidence type="ECO:0000313" key="3">
    <source>
        <dbReference type="EMBL" id="PWZ08970.1"/>
    </source>
</evidence>